<dbReference type="GO" id="GO:0031151">
    <property type="term" value="F:histone H3K79 methyltransferase activity"/>
    <property type="evidence" value="ECO:0007669"/>
    <property type="project" value="InterPro"/>
</dbReference>
<dbReference type="Proteomes" id="UP000324611">
    <property type="component" value="Unassembled WGS sequence"/>
</dbReference>
<protein>
    <recommendedName>
        <fullName evidence="4">DOT1 domain-containing protein</fullName>
    </recommendedName>
</protein>
<dbReference type="AlphaFoldDB" id="A0A5B2VX85"/>
<dbReference type="InterPro" id="IPR025789">
    <property type="entry name" value="DOT1_dom"/>
</dbReference>
<feature type="domain" description="DOT1" evidence="4">
    <location>
        <begin position="146"/>
        <end position="210"/>
    </location>
</feature>
<keyword evidence="6" id="KW-1185">Reference proteome</keyword>
<dbReference type="InterPro" id="IPR026170">
    <property type="entry name" value="FAM173A/B"/>
</dbReference>
<dbReference type="RefSeq" id="WP_149835841.1">
    <property type="nucleotide sequence ID" value="NZ_VUOC01000001.1"/>
</dbReference>
<proteinExistence type="predicted"/>
<evidence type="ECO:0000313" key="6">
    <source>
        <dbReference type="Proteomes" id="UP000324611"/>
    </source>
</evidence>
<dbReference type="GO" id="GO:0032259">
    <property type="term" value="P:methylation"/>
    <property type="evidence" value="ECO:0007669"/>
    <property type="project" value="UniProtKB-KW"/>
</dbReference>
<accession>A0A5B2VX85</accession>
<dbReference type="SUPFAM" id="SSF53335">
    <property type="entry name" value="S-adenosyl-L-methionine-dependent methyltransferases"/>
    <property type="match status" value="1"/>
</dbReference>
<evidence type="ECO:0000256" key="3">
    <source>
        <dbReference type="ARBA" id="ARBA00022691"/>
    </source>
</evidence>
<dbReference type="PANTHER" id="PTHR13610">
    <property type="entry name" value="METHYLTRANSFERASE DOMAIN-CONTAINING PROTEIN"/>
    <property type="match status" value="1"/>
</dbReference>
<keyword evidence="1" id="KW-0489">Methyltransferase</keyword>
<organism evidence="5 6">
    <name type="scientific">Chitinophaga agrisoli</name>
    <dbReference type="NCBI Taxonomy" id="2607653"/>
    <lineage>
        <taxon>Bacteria</taxon>
        <taxon>Pseudomonadati</taxon>
        <taxon>Bacteroidota</taxon>
        <taxon>Chitinophagia</taxon>
        <taxon>Chitinophagales</taxon>
        <taxon>Chitinophagaceae</taxon>
        <taxon>Chitinophaga</taxon>
    </lineage>
</organism>
<evidence type="ECO:0000256" key="2">
    <source>
        <dbReference type="ARBA" id="ARBA00022679"/>
    </source>
</evidence>
<sequence length="297" mass="33180">MVISDIQSDIRAIEEDAALHTATNFDNRANAIDFIDFHIIDRIDGLLQTAPLEELAVLRQRAVALKSSLEAVDTTLFAQLREQIRRKVYTGPAFLEMIRSYTANDIDQQAEIGYDNLDIFINRLLSDQDAPAPTMAVEPEMVFYQKTPARIIFEMMELAQLQPGDVFFDLGSGLGQVAILAHLISGVSASGIEYEPAYCSYANTCAEQLNLNDVRFIPINALQADYAAGNVFFMYTPFEGAMLQSVLDILQAEAQRKTITIFSYGPCSSHVARQSWLSCINGEGDDLYKLYEFRSVM</sequence>
<gene>
    <name evidence="5" type="ORF">F0L74_00195</name>
</gene>
<reference evidence="5 6" key="1">
    <citation type="submission" date="2019-09" db="EMBL/GenBank/DDBJ databases">
        <title>Chitinophaga ginsengihumi sp. nov., isolated from soil of ginseng rhizosphere.</title>
        <authorList>
            <person name="Lee J."/>
        </authorList>
    </citation>
    <scope>NUCLEOTIDE SEQUENCE [LARGE SCALE GENOMIC DNA]</scope>
    <source>
        <strain evidence="5 6">BN140078</strain>
    </source>
</reference>
<evidence type="ECO:0000259" key="4">
    <source>
        <dbReference type="Pfam" id="PF08123"/>
    </source>
</evidence>
<reference evidence="5 6" key="2">
    <citation type="submission" date="2019-09" db="EMBL/GenBank/DDBJ databases">
        <authorList>
            <person name="Jin C."/>
        </authorList>
    </citation>
    <scope>NUCLEOTIDE SEQUENCE [LARGE SCALE GENOMIC DNA]</scope>
    <source>
        <strain evidence="5 6">BN140078</strain>
    </source>
</reference>
<dbReference type="Pfam" id="PF08123">
    <property type="entry name" value="DOT1"/>
    <property type="match status" value="1"/>
</dbReference>
<dbReference type="PANTHER" id="PTHR13610:SF11">
    <property type="entry name" value="METHYLTRANSFERASE DOMAIN-CONTAINING PROTEIN"/>
    <property type="match status" value="1"/>
</dbReference>
<evidence type="ECO:0000256" key="1">
    <source>
        <dbReference type="ARBA" id="ARBA00022603"/>
    </source>
</evidence>
<comment type="caution">
    <text evidence="5">The sequence shown here is derived from an EMBL/GenBank/DDBJ whole genome shotgun (WGS) entry which is preliminary data.</text>
</comment>
<dbReference type="EMBL" id="VUOC01000001">
    <property type="protein sequence ID" value="KAA2244443.1"/>
    <property type="molecule type" value="Genomic_DNA"/>
</dbReference>
<dbReference type="Gene3D" id="3.40.50.150">
    <property type="entry name" value="Vaccinia Virus protein VP39"/>
    <property type="match status" value="1"/>
</dbReference>
<keyword evidence="3" id="KW-0949">S-adenosyl-L-methionine</keyword>
<keyword evidence="2" id="KW-0808">Transferase</keyword>
<evidence type="ECO:0000313" key="5">
    <source>
        <dbReference type="EMBL" id="KAA2244443.1"/>
    </source>
</evidence>
<dbReference type="InterPro" id="IPR029063">
    <property type="entry name" value="SAM-dependent_MTases_sf"/>
</dbReference>
<name>A0A5B2VX85_9BACT</name>